<protein>
    <submittedName>
        <fullName evidence="2">Uncharacterized protein</fullName>
    </submittedName>
</protein>
<dbReference type="Proteomes" id="UP000838878">
    <property type="component" value="Chromosome 13"/>
</dbReference>
<feature type="non-terminal residue" evidence="2">
    <location>
        <position position="128"/>
    </location>
</feature>
<organism evidence="2 3">
    <name type="scientific">Brenthis ino</name>
    <name type="common">lesser marbled fritillary</name>
    <dbReference type="NCBI Taxonomy" id="405034"/>
    <lineage>
        <taxon>Eukaryota</taxon>
        <taxon>Metazoa</taxon>
        <taxon>Ecdysozoa</taxon>
        <taxon>Arthropoda</taxon>
        <taxon>Hexapoda</taxon>
        <taxon>Insecta</taxon>
        <taxon>Pterygota</taxon>
        <taxon>Neoptera</taxon>
        <taxon>Endopterygota</taxon>
        <taxon>Lepidoptera</taxon>
        <taxon>Glossata</taxon>
        <taxon>Ditrysia</taxon>
        <taxon>Papilionoidea</taxon>
        <taxon>Nymphalidae</taxon>
        <taxon>Heliconiinae</taxon>
        <taxon>Argynnini</taxon>
        <taxon>Brenthis</taxon>
    </lineage>
</organism>
<sequence length="128" mass="14407">MLCAADAAPVEMSESVRRPRPRPRPPAHHAVPSSSLHALHALLHHSLCLIFRCITNTSRYLLQHDPLLKYCFAITRKMANMFTDASNNSQRYKYVDALLEMFTFRVRRGLVEALGDAPQAPAQQPAVI</sequence>
<dbReference type="EMBL" id="OV170233">
    <property type="protein sequence ID" value="CAH0718332.1"/>
    <property type="molecule type" value="Genomic_DNA"/>
</dbReference>
<feature type="region of interest" description="Disordered" evidence="1">
    <location>
        <begin position="1"/>
        <end position="31"/>
    </location>
</feature>
<evidence type="ECO:0000313" key="3">
    <source>
        <dbReference type="Proteomes" id="UP000838878"/>
    </source>
</evidence>
<feature type="compositionally biased region" description="Basic residues" evidence="1">
    <location>
        <begin position="18"/>
        <end position="27"/>
    </location>
</feature>
<dbReference type="AlphaFoldDB" id="A0A8J9VTR9"/>
<keyword evidence="3" id="KW-1185">Reference proteome</keyword>
<accession>A0A8J9VTR9</accession>
<gene>
    <name evidence="2" type="ORF">BINO364_LOCUS4836</name>
</gene>
<evidence type="ECO:0000256" key="1">
    <source>
        <dbReference type="SAM" id="MobiDB-lite"/>
    </source>
</evidence>
<proteinExistence type="predicted"/>
<name>A0A8J9VTR9_9NEOP</name>
<reference evidence="2" key="1">
    <citation type="submission" date="2021-12" db="EMBL/GenBank/DDBJ databases">
        <authorList>
            <person name="Martin H S."/>
        </authorList>
    </citation>
    <scope>NUCLEOTIDE SEQUENCE</scope>
</reference>
<evidence type="ECO:0000313" key="2">
    <source>
        <dbReference type="EMBL" id="CAH0718332.1"/>
    </source>
</evidence>